<dbReference type="Gene3D" id="3.40.50.150">
    <property type="entry name" value="Vaccinia Virus protein VP39"/>
    <property type="match status" value="1"/>
</dbReference>
<protein>
    <submittedName>
        <fullName evidence="1">N-methyltransferase tcpN</fullName>
    </submittedName>
</protein>
<dbReference type="PANTHER" id="PTHR43591">
    <property type="entry name" value="METHYLTRANSFERASE"/>
    <property type="match status" value="1"/>
</dbReference>
<reference evidence="1" key="2">
    <citation type="journal article" date="2022" name="Microb. Genom.">
        <title>A chromosome-scale genome assembly of the tomato pathogen Cladosporium fulvum reveals a compartmentalized genome architecture and the presence of a dispensable chromosome.</title>
        <authorList>
            <person name="Zaccaron A.Z."/>
            <person name="Chen L.H."/>
            <person name="Samaras A."/>
            <person name="Stergiopoulos I."/>
        </authorList>
    </citation>
    <scope>NUCLEOTIDE SEQUENCE</scope>
    <source>
        <strain evidence="1">Race5_Kim</strain>
    </source>
</reference>
<dbReference type="RefSeq" id="XP_047758814.1">
    <property type="nucleotide sequence ID" value="XM_047902738.1"/>
</dbReference>
<evidence type="ECO:0000313" key="1">
    <source>
        <dbReference type="EMBL" id="UJO14448.1"/>
    </source>
</evidence>
<dbReference type="AlphaFoldDB" id="A0A9Q8LBM9"/>
<dbReference type="OrthoDB" id="417697at2759"/>
<dbReference type="PANTHER" id="PTHR43591:SF50">
    <property type="entry name" value="METHYLTRANSFERASE DOMAIN-CONTAINING PROTEIN-RELATED"/>
    <property type="match status" value="1"/>
</dbReference>
<dbReference type="Pfam" id="PF13489">
    <property type="entry name" value="Methyltransf_23"/>
    <property type="match status" value="1"/>
</dbReference>
<dbReference type="KEGG" id="ffu:CLAFUR5_03590"/>
<sequence length="286" mass="32075">MAGSTFKDAYSLPRDKTESIRLEHQHRLIIQNTGFVLHPTIAANLPEGARIAEIATGTGIWMRDVAATAPSSWTFTGFDLSDAQFPPADQRGGHSYQILNILEPLPKVLDSTFDAVHIRYLICALSSKDWITVAQNILKLLKPGGYLQWFESDFPRLKALQSTATQTMESTKTMLHAFMTLQWENDVALIDGVNPELRKNVAKAGFVDVREDVIASDRAAETRKEHTLIGLQAVSAGTLIKMKQQGKWVHDEQWVHDMYKKAVEEMEGGVYVRWDMHVITGRKPSS</sequence>
<dbReference type="GeneID" id="71983468"/>
<evidence type="ECO:0000313" key="2">
    <source>
        <dbReference type="Proteomes" id="UP000756132"/>
    </source>
</evidence>
<dbReference type="OMA" id="AMQWEEC"/>
<name>A0A9Q8LBM9_PASFU</name>
<dbReference type="SUPFAM" id="SSF53335">
    <property type="entry name" value="S-adenosyl-L-methionine-dependent methyltransferases"/>
    <property type="match status" value="1"/>
</dbReference>
<proteinExistence type="predicted"/>
<dbReference type="InterPro" id="IPR029063">
    <property type="entry name" value="SAM-dependent_MTases_sf"/>
</dbReference>
<dbReference type="CDD" id="cd02440">
    <property type="entry name" value="AdoMet_MTases"/>
    <property type="match status" value="1"/>
</dbReference>
<keyword evidence="2" id="KW-1185">Reference proteome</keyword>
<dbReference type="Proteomes" id="UP000756132">
    <property type="component" value="Chromosome 2"/>
</dbReference>
<dbReference type="EMBL" id="CP090164">
    <property type="protein sequence ID" value="UJO14448.1"/>
    <property type="molecule type" value="Genomic_DNA"/>
</dbReference>
<accession>A0A9Q8LBM9</accession>
<reference evidence="1" key="1">
    <citation type="submission" date="2021-12" db="EMBL/GenBank/DDBJ databases">
        <authorList>
            <person name="Zaccaron A."/>
            <person name="Stergiopoulos I."/>
        </authorList>
    </citation>
    <scope>NUCLEOTIDE SEQUENCE</scope>
    <source>
        <strain evidence="1">Race5_Kim</strain>
    </source>
</reference>
<organism evidence="1 2">
    <name type="scientific">Passalora fulva</name>
    <name type="common">Tomato leaf mold</name>
    <name type="synonym">Cladosporium fulvum</name>
    <dbReference type="NCBI Taxonomy" id="5499"/>
    <lineage>
        <taxon>Eukaryota</taxon>
        <taxon>Fungi</taxon>
        <taxon>Dikarya</taxon>
        <taxon>Ascomycota</taxon>
        <taxon>Pezizomycotina</taxon>
        <taxon>Dothideomycetes</taxon>
        <taxon>Dothideomycetidae</taxon>
        <taxon>Mycosphaerellales</taxon>
        <taxon>Mycosphaerellaceae</taxon>
        <taxon>Fulvia</taxon>
    </lineage>
</organism>
<gene>
    <name evidence="1" type="ORF">CLAFUR5_03590</name>
</gene>